<feature type="domain" description="Gfo/Idh/MocA-like oxidoreductase N-terminal" evidence="2">
    <location>
        <begin position="14"/>
        <end position="119"/>
    </location>
</feature>
<reference evidence="5" key="1">
    <citation type="journal article" date="2019" name="Int. J. Syst. Evol. Microbiol.">
        <title>The Global Catalogue of Microorganisms (GCM) 10K type strain sequencing project: providing services to taxonomists for standard genome sequencing and annotation.</title>
        <authorList>
            <consortium name="The Broad Institute Genomics Platform"/>
            <consortium name="The Broad Institute Genome Sequencing Center for Infectious Disease"/>
            <person name="Wu L."/>
            <person name="Ma J."/>
        </authorList>
    </citation>
    <scope>NUCLEOTIDE SEQUENCE [LARGE SCALE GENOMIC DNA]</scope>
    <source>
        <strain evidence="5">CCUG 53270</strain>
    </source>
</reference>
<feature type="domain" description="GFO/IDH/MocA-like oxidoreductase" evidence="3">
    <location>
        <begin position="131"/>
        <end position="255"/>
    </location>
</feature>
<dbReference type="PANTHER" id="PTHR43818:SF11">
    <property type="entry name" value="BCDNA.GH03377"/>
    <property type="match status" value="1"/>
</dbReference>
<dbReference type="InterPro" id="IPR055170">
    <property type="entry name" value="GFO_IDH_MocA-like_dom"/>
</dbReference>
<dbReference type="Pfam" id="PF01408">
    <property type="entry name" value="GFO_IDH_MocA"/>
    <property type="match status" value="1"/>
</dbReference>
<comment type="caution">
    <text evidence="4">The sequence shown here is derived from an EMBL/GenBank/DDBJ whole genome shotgun (WGS) entry which is preliminary data.</text>
</comment>
<dbReference type="SUPFAM" id="SSF51735">
    <property type="entry name" value="NAD(P)-binding Rossmann-fold domains"/>
    <property type="match status" value="1"/>
</dbReference>
<gene>
    <name evidence="4" type="ORF">ACFQ4B_08670</name>
</gene>
<accession>A0ABW3UHR1</accession>
<dbReference type="RefSeq" id="WP_345586935.1">
    <property type="nucleotide sequence ID" value="NZ_BAABJG010000006.1"/>
</dbReference>
<dbReference type="InterPro" id="IPR036291">
    <property type="entry name" value="NAD(P)-bd_dom_sf"/>
</dbReference>
<dbReference type="InterPro" id="IPR050463">
    <property type="entry name" value="Gfo/Idh/MocA_oxidrdct_glycsds"/>
</dbReference>
<proteinExistence type="predicted"/>
<dbReference type="Gene3D" id="3.40.50.720">
    <property type="entry name" value="NAD(P)-binding Rossmann-like Domain"/>
    <property type="match status" value="1"/>
</dbReference>
<evidence type="ECO:0000256" key="1">
    <source>
        <dbReference type="ARBA" id="ARBA00023002"/>
    </source>
</evidence>
<dbReference type="EMBL" id="JBHTLU010000013">
    <property type="protein sequence ID" value="MFD1220190.1"/>
    <property type="molecule type" value="Genomic_DNA"/>
</dbReference>
<keyword evidence="5" id="KW-1185">Reference proteome</keyword>
<evidence type="ECO:0000313" key="5">
    <source>
        <dbReference type="Proteomes" id="UP001597180"/>
    </source>
</evidence>
<dbReference type="InterPro" id="IPR000683">
    <property type="entry name" value="Gfo/Idh/MocA-like_OxRdtase_N"/>
</dbReference>
<dbReference type="Proteomes" id="UP001597180">
    <property type="component" value="Unassembled WGS sequence"/>
</dbReference>
<name>A0ABW3UHR1_9BACL</name>
<evidence type="ECO:0000313" key="4">
    <source>
        <dbReference type="EMBL" id="MFD1220190.1"/>
    </source>
</evidence>
<dbReference type="Gene3D" id="3.30.360.10">
    <property type="entry name" value="Dihydrodipicolinate Reductase, domain 2"/>
    <property type="match status" value="1"/>
</dbReference>
<keyword evidence="1" id="KW-0560">Oxidoreductase</keyword>
<organism evidence="4 5">
    <name type="scientific">Paenibacillus vulneris</name>
    <dbReference type="NCBI Taxonomy" id="1133364"/>
    <lineage>
        <taxon>Bacteria</taxon>
        <taxon>Bacillati</taxon>
        <taxon>Bacillota</taxon>
        <taxon>Bacilli</taxon>
        <taxon>Bacillales</taxon>
        <taxon>Paenibacillaceae</taxon>
        <taxon>Paenibacillus</taxon>
    </lineage>
</organism>
<dbReference type="PANTHER" id="PTHR43818">
    <property type="entry name" value="BCDNA.GH03377"/>
    <property type="match status" value="1"/>
</dbReference>
<sequence length="348" mass="38160">MIKIAMLSFWHVHAKDYAKQALEHPDTDIVAVWDEDADRGREQAAERGVMFYDDLEQLLAQPHIDAVIVDAPTSMHHEVITAAARAGKHIFTEKVIAPTTQECLDVLEAVEEAGVKLTVSLPRLNMPFTLAVQNILNERLLGQLTLVRVRLSHNGALPSGKAPNGWLPPHFFSLEQCCGGALTDLGCHPMVLARLFLGMPDSVSTSFGHITGREVEDNAVSVLRYASGAMAIVEAGFVNPFSPFVIEVHGTEGSLLFSRHDERLLVKSVKLQQEGAPDWQEQELPAARPSAFEQWVSHIQNGTIAEENIRLALDLTRLIEASNLSARSGTAVRLSDIAEQTGGTENER</sequence>
<evidence type="ECO:0000259" key="2">
    <source>
        <dbReference type="Pfam" id="PF01408"/>
    </source>
</evidence>
<dbReference type="Pfam" id="PF22725">
    <property type="entry name" value="GFO_IDH_MocA_C3"/>
    <property type="match status" value="1"/>
</dbReference>
<protein>
    <submittedName>
        <fullName evidence="4">Gfo/Idh/MocA family protein</fullName>
    </submittedName>
</protein>
<dbReference type="SUPFAM" id="SSF55347">
    <property type="entry name" value="Glyceraldehyde-3-phosphate dehydrogenase-like, C-terminal domain"/>
    <property type="match status" value="1"/>
</dbReference>
<evidence type="ECO:0000259" key="3">
    <source>
        <dbReference type="Pfam" id="PF22725"/>
    </source>
</evidence>